<evidence type="ECO:0008006" key="3">
    <source>
        <dbReference type="Google" id="ProtNLM"/>
    </source>
</evidence>
<keyword evidence="2" id="KW-1185">Reference proteome</keyword>
<protein>
    <recommendedName>
        <fullName evidence="3">HNH endonuclease</fullName>
    </recommendedName>
</protein>
<organism evidence="1 2">
    <name type="scientific">Pseudomonas phage nickie</name>
    <dbReference type="NCBI Taxonomy" id="2048977"/>
    <lineage>
        <taxon>Viruses</taxon>
        <taxon>Duplodnaviria</taxon>
        <taxon>Heunggongvirae</taxon>
        <taxon>Uroviricota</taxon>
        <taxon>Caudoviricetes</taxon>
        <taxon>Nickievirus</taxon>
        <taxon>Nickievirus nickie</taxon>
    </lineage>
</organism>
<gene>
    <name evidence="1" type="ORF">CNR34_00105</name>
</gene>
<dbReference type="Proteomes" id="UP000241592">
    <property type="component" value="Segment"/>
</dbReference>
<accession>A0A2H4P790</accession>
<reference evidence="1 2" key="1">
    <citation type="submission" date="2017-09" db="EMBL/GenBank/DDBJ databases">
        <authorList>
            <person name="Ehlers B."/>
            <person name="Leendertz F.H."/>
        </authorList>
    </citation>
    <scope>NUCLEOTIDE SEQUENCE [LARGE SCALE GENOMIC DNA]</scope>
</reference>
<evidence type="ECO:0000313" key="1">
    <source>
        <dbReference type="EMBL" id="ATW58038.1"/>
    </source>
</evidence>
<proteinExistence type="predicted"/>
<dbReference type="OrthoDB" id="12953at10239"/>
<sequence length="178" mass="20356">MPKLTCELVPSNQWGTNLRSVLAPKVWDSLRKACYERAGHRCEICNGVGRTHPVECHETWEYTDGPVWIQKLTGLIALCPSCHKVKHIGFALTQGDRAFMAALNHLAKVNGWSPTRTYDYVNNQFEIHRVRSQMHWVMDLDWLDNMQSYIDETATAARQARSERAAATIANMTRKRDA</sequence>
<dbReference type="EMBL" id="MG018927">
    <property type="protein sequence ID" value="ATW58038.1"/>
    <property type="molecule type" value="Genomic_DNA"/>
</dbReference>
<name>A0A2H4P790_9CAUD</name>
<evidence type="ECO:0000313" key="2">
    <source>
        <dbReference type="Proteomes" id="UP000241592"/>
    </source>
</evidence>